<evidence type="ECO:0000256" key="4">
    <source>
        <dbReference type="SAM" id="Phobius"/>
    </source>
</evidence>
<dbReference type="Gene3D" id="2.60.40.10">
    <property type="entry name" value="Immunoglobulins"/>
    <property type="match status" value="1"/>
</dbReference>
<comment type="caution">
    <text evidence="6">The sequence shown here is derived from an EMBL/GenBank/DDBJ whole genome shotgun (WGS) entry which is preliminary data.</text>
</comment>
<evidence type="ECO:0000259" key="5">
    <source>
        <dbReference type="Pfam" id="PF07686"/>
    </source>
</evidence>
<dbReference type="GO" id="GO:0004888">
    <property type="term" value="F:transmembrane signaling receptor activity"/>
    <property type="evidence" value="ECO:0007669"/>
    <property type="project" value="TreeGrafter"/>
</dbReference>
<organism evidence="6 7">
    <name type="scientific">Clarias magur</name>
    <name type="common">Asian catfish</name>
    <name type="synonym">Macropteronotus magur</name>
    <dbReference type="NCBI Taxonomy" id="1594786"/>
    <lineage>
        <taxon>Eukaryota</taxon>
        <taxon>Metazoa</taxon>
        <taxon>Chordata</taxon>
        <taxon>Craniata</taxon>
        <taxon>Vertebrata</taxon>
        <taxon>Euteleostomi</taxon>
        <taxon>Actinopterygii</taxon>
        <taxon>Neopterygii</taxon>
        <taxon>Teleostei</taxon>
        <taxon>Ostariophysi</taxon>
        <taxon>Siluriformes</taxon>
        <taxon>Clariidae</taxon>
        <taxon>Clarias</taxon>
    </lineage>
</organism>
<feature type="domain" description="Immunoglobulin V-set" evidence="5">
    <location>
        <begin position="3"/>
        <end position="88"/>
    </location>
</feature>
<evidence type="ECO:0000256" key="3">
    <source>
        <dbReference type="ARBA" id="ARBA00023136"/>
    </source>
</evidence>
<evidence type="ECO:0000313" key="6">
    <source>
        <dbReference type="EMBL" id="KAF5898373.1"/>
    </source>
</evidence>
<evidence type="ECO:0000256" key="2">
    <source>
        <dbReference type="ARBA" id="ARBA00022692"/>
    </source>
</evidence>
<dbReference type="InterPro" id="IPR013106">
    <property type="entry name" value="Ig_V-set"/>
</dbReference>
<evidence type="ECO:0000256" key="1">
    <source>
        <dbReference type="ARBA" id="ARBA00004370"/>
    </source>
</evidence>
<name>A0A8J4U0E8_CLAMG</name>
<sequence>MKVNGYERASVTIECSQQWAENNRKYFCKDLCKEDKDVVVDSVQPPPVRFNLQNRGNTFTVTITNLSKTDSGRYWCGVDRYFSDTYTEVILTVLEAPPSSPPMITGAHIYSPPTISYLGNSPTTFRITYTTVTIATKQSTNGSNIGKNTDWRVYLIVSVVVILITSLVGTLVFLILHYMDTLVTFQCCPGWRK</sequence>
<comment type="subcellular location">
    <subcellularLocation>
        <location evidence="1">Membrane</location>
    </subcellularLocation>
</comment>
<dbReference type="InterPro" id="IPR013783">
    <property type="entry name" value="Ig-like_fold"/>
</dbReference>
<dbReference type="OrthoDB" id="9805957at2759"/>
<evidence type="ECO:0000313" key="7">
    <source>
        <dbReference type="Proteomes" id="UP000727407"/>
    </source>
</evidence>
<reference evidence="6" key="1">
    <citation type="submission" date="2020-07" db="EMBL/GenBank/DDBJ databases">
        <title>Clarias magur genome sequencing, assembly and annotation.</title>
        <authorList>
            <person name="Kushwaha B."/>
            <person name="Kumar R."/>
            <person name="Das P."/>
            <person name="Joshi C.G."/>
            <person name="Kumar D."/>
            <person name="Nagpure N.S."/>
            <person name="Pandey M."/>
            <person name="Agarwal S."/>
            <person name="Srivastava S."/>
            <person name="Singh M."/>
            <person name="Sahoo L."/>
            <person name="Jayasankar P."/>
            <person name="Meher P.K."/>
            <person name="Koringa P.G."/>
            <person name="Iquebal M.A."/>
            <person name="Das S.P."/>
            <person name="Bit A."/>
            <person name="Patnaik S."/>
            <person name="Patel N."/>
            <person name="Shah T.M."/>
            <person name="Hinsu A."/>
            <person name="Jena J.K."/>
        </authorList>
    </citation>
    <scope>NUCLEOTIDE SEQUENCE</scope>
    <source>
        <strain evidence="6">CIFAMagur01</strain>
        <tissue evidence="6">Testis</tissue>
    </source>
</reference>
<feature type="non-terminal residue" evidence="6">
    <location>
        <position position="193"/>
    </location>
</feature>
<protein>
    <submittedName>
        <fullName evidence="6">CMRF35-like molecule 1 isoform X1</fullName>
    </submittedName>
</protein>
<dbReference type="InterPro" id="IPR050671">
    <property type="entry name" value="CD300_family_receptors"/>
</dbReference>
<keyword evidence="3 4" id="KW-0472">Membrane</keyword>
<keyword evidence="4" id="KW-1133">Transmembrane helix</keyword>
<accession>A0A8J4U0E8</accession>
<dbReference type="SUPFAM" id="SSF48726">
    <property type="entry name" value="Immunoglobulin"/>
    <property type="match status" value="1"/>
</dbReference>
<dbReference type="GO" id="GO:0005886">
    <property type="term" value="C:plasma membrane"/>
    <property type="evidence" value="ECO:0007669"/>
    <property type="project" value="TreeGrafter"/>
</dbReference>
<dbReference type="AlphaFoldDB" id="A0A8J4U0E8"/>
<dbReference type="PANTHER" id="PTHR11860">
    <property type="entry name" value="POLYMERIC-IMMUNOGLOBULIN RECEPTOR"/>
    <property type="match status" value="1"/>
</dbReference>
<dbReference type="PANTHER" id="PTHR11860:SF118">
    <property type="entry name" value="CMRF35-LIKE MOLECULE 3-RELATED"/>
    <property type="match status" value="1"/>
</dbReference>
<dbReference type="EMBL" id="QNUK01000202">
    <property type="protein sequence ID" value="KAF5898373.1"/>
    <property type="molecule type" value="Genomic_DNA"/>
</dbReference>
<dbReference type="Proteomes" id="UP000727407">
    <property type="component" value="Unassembled WGS sequence"/>
</dbReference>
<dbReference type="Pfam" id="PF07686">
    <property type="entry name" value="V-set"/>
    <property type="match status" value="1"/>
</dbReference>
<keyword evidence="7" id="KW-1185">Reference proteome</keyword>
<dbReference type="InterPro" id="IPR036179">
    <property type="entry name" value="Ig-like_dom_sf"/>
</dbReference>
<keyword evidence="2 4" id="KW-0812">Transmembrane</keyword>
<gene>
    <name evidence="6" type="ORF">DAT39_011899</name>
</gene>
<feature type="transmembrane region" description="Helical" evidence="4">
    <location>
        <begin position="153"/>
        <end position="176"/>
    </location>
</feature>
<proteinExistence type="predicted"/>